<dbReference type="SUPFAM" id="SSF51215">
    <property type="entry name" value="Regulatory protein AraC"/>
    <property type="match status" value="1"/>
</dbReference>
<dbReference type="Pfam" id="PF02311">
    <property type="entry name" value="AraC_binding"/>
    <property type="match status" value="1"/>
</dbReference>
<organism evidence="5 6">
    <name type="scientific">Shewanella litorisediminis</name>
    <dbReference type="NCBI Taxonomy" id="1173586"/>
    <lineage>
        <taxon>Bacteria</taxon>
        <taxon>Pseudomonadati</taxon>
        <taxon>Pseudomonadota</taxon>
        <taxon>Gammaproteobacteria</taxon>
        <taxon>Alteromonadales</taxon>
        <taxon>Shewanellaceae</taxon>
        <taxon>Shewanella</taxon>
    </lineage>
</organism>
<gene>
    <name evidence="5" type="ORF">JQC75_07650</name>
</gene>
<dbReference type="PANTHER" id="PTHR46796">
    <property type="entry name" value="HTH-TYPE TRANSCRIPTIONAL ACTIVATOR RHAS-RELATED"/>
    <property type="match status" value="1"/>
</dbReference>
<dbReference type="PANTHER" id="PTHR46796:SF11">
    <property type="entry name" value="TRANSCRIPTIONAL REGULATOR-RELATED"/>
    <property type="match status" value="1"/>
</dbReference>
<dbReference type="SMART" id="SM00342">
    <property type="entry name" value="HTH_ARAC"/>
    <property type="match status" value="1"/>
</dbReference>
<dbReference type="Gene3D" id="1.10.10.60">
    <property type="entry name" value="Homeodomain-like"/>
    <property type="match status" value="2"/>
</dbReference>
<sequence>MQQEIIDFRQSKLLAGAELSRACYRHFDFGRHVHEDIHLGAVIRGAQAFNHKGSGHTLSPGELSTLSPDECHDGVAASDAGYDVLVLSLPQWHLDRIAADLGVAFGGFHEPKRMDMVLYKDFISLHQLLYQGQNPLVEETALLDFFQRLIGHGPQSENISNRGKGATGDSREIRLAKALMADSPEPVTLDLLGDATGLGRYRLLRHFRTHTGLSPHQWQLRLRLERAKKSLMHNDDSSLTDIAHLHGFSDLSHFNRHFRMAFLTTPSAYRRAIRN</sequence>
<dbReference type="InterPro" id="IPR037923">
    <property type="entry name" value="HTH-like"/>
</dbReference>
<dbReference type="PROSITE" id="PS01124">
    <property type="entry name" value="HTH_ARAC_FAMILY_2"/>
    <property type="match status" value="1"/>
</dbReference>
<evidence type="ECO:0000313" key="6">
    <source>
        <dbReference type="Proteomes" id="UP000596252"/>
    </source>
</evidence>
<dbReference type="InterPro" id="IPR003313">
    <property type="entry name" value="AraC-bd"/>
</dbReference>
<proteinExistence type="predicted"/>
<dbReference type="Pfam" id="PF12833">
    <property type="entry name" value="HTH_18"/>
    <property type="match status" value="1"/>
</dbReference>
<keyword evidence="3" id="KW-0804">Transcription</keyword>
<evidence type="ECO:0000256" key="2">
    <source>
        <dbReference type="ARBA" id="ARBA00023125"/>
    </source>
</evidence>
<evidence type="ECO:0000313" key="5">
    <source>
        <dbReference type="EMBL" id="QRH03260.1"/>
    </source>
</evidence>
<keyword evidence="1" id="KW-0805">Transcription regulation</keyword>
<evidence type="ECO:0000256" key="1">
    <source>
        <dbReference type="ARBA" id="ARBA00023015"/>
    </source>
</evidence>
<dbReference type="InterPro" id="IPR050204">
    <property type="entry name" value="AraC_XylS_family_regulators"/>
</dbReference>
<dbReference type="InterPro" id="IPR009057">
    <property type="entry name" value="Homeodomain-like_sf"/>
</dbReference>
<protein>
    <submittedName>
        <fullName evidence="5">AraC family transcriptional regulator</fullName>
    </submittedName>
</protein>
<keyword evidence="6" id="KW-1185">Reference proteome</keyword>
<dbReference type="EMBL" id="CP069213">
    <property type="protein sequence ID" value="QRH03260.1"/>
    <property type="molecule type" value="Genomic_DNA"/>
</dbReference>
<dbReference type="SUPFAM" id="SSF46689">
    <property type="entry name" value="Homeodomain-like"/>
    <property type="match status" value="2"/>
</dbReference>
<feature type="domain" description="HTH araC/xylS-type" evidence="4">
    <location>
        <begin position="173"/>
        <end position="272"/>
    </location>
</feature>
<accession>A0ABX7G7U9</accession>
<keyword evidence="2" id="KW-0238">DNA-binding</keyword>
<reference evidence="5 6" key="1">
    <citation type="journal article" date="2012" name="Antonie Van Leeuwenhoek">
        <title>Shewanella litorisediminis sp. nov., a gammaproteobacterium isolated from a tidal flat sediment.</title>
        <authorList>
            <person name="Lee M.H."/>
            <person name="Yoon J.H."/>
        </authorList>
    </citation>
    <scope>NUCLEOTIDE SEQUENCE [LARGE SCALE GENOMIC DNA]</scope>
    <source>
        <strain evidence="5 6">SMK1-12</strain>
    </source>
</reference>
<dbReference type="Proteomes" id="UP000596252">
    <property type="component" value="Chromosome"/>
</dbReference>
<evidence type="ECO:0000256" key="3">
    <source>
        <dbReference type="ARBA" id="ARBA00023163"/>
    </source>
</evidence>
<dbReference type="RefSeq" id="WP_203326818.1">
    <property type="nucleotide sequence ID" value="NZ_CP069213.1"/>
</dbReference>
<dbReference type="InterPro" id="IPR018060">
    <property type="entry name" value="HTH_AraC"/>
</dbReference>
<evidence type="ECO:0000259" key="4">
    <source>
        <dbReference type="PROSITE" id="PS01124"/>
    </source>
</evidence>
<name>A0ABX7G7U9_9GAMM</name>